<feature type="signal peptide" evidence="1">
    <location>
        <begin position="1"/>
        <end position="24"/>
    </location>
</feature>
<keyword evidence="3" id="KW-1185">Reference proteome</keyword>
<evidence type="ECO:0000313" key="3">
    <source>
        <dbReference type="Proteomes" id="UP000762676"/>
    </source>
</evidence>
<keyword evidence="1" id="KW-0732">Signal</keyword>
<dbReference type="EMBL" id="BMAT01006851">
    <property type="protein sequence ID" value="GFS20992.1"/>
    <property type="molecule type" value="Genomic_DNA"/>
</dbReference>
<feature type="chain" id="PRO_5043551226" description="Secreted protein" evidence="1">
    <location>
        <begin position="25"/>
        <end position="98"/>
    </location>
</feature>
<evidence type="ECO:0000256" key="1">
    <source>
        <dbReference type="SAM" id="SignalP"/>
    </source>
</evidence>
<name>A0AAV4JHP4_9GAST</name>
<protein>
    <recommendedName>
        <fullName evidence="4">Secreted protein</fullName>
    </recommendedName>
</protein>
<gene>
    <name evidence="2" type="ORF">ElyMa_003327100</name>
</gene>
<sequence length="98" mass="10469">MSPSSTLSYLSVIVVSITMTGVQCQTGVVNGQCLYLTKSRSSPGPLTPFKIYTRSRTPRITSKSAVEGLSHRSSDQRPTMGIIRHDLTVGSSASVVLP</sequence>
<comment type="caution">
    <text evidence="2">The sequence shown here is derived from an EMBL/GenBank/DDBJ whole genome shotgun (WGS) entry which is preliminary data.</text>
</comment>
<organism evidence="2 3">
    <name type="scientific">Elysia marginata</name>
    <dbReference type="NCBI Taxonomy" id="1093978"/>
    <lineage>
        <taxon>Eukaryota</taxon>
        <taxon>Metazoa</taxon>
        <taxon>Spiralia</taxon>
        <taxon>Lophotrochozoa</taxon>
        <taxon>Mollusca</taxon>
        <taxon>Gastropoda</taxon>
        <taxon>Heterobranchia</taxon>
        <taxon>Euthyneura</taxon>
        <taxon>Panpulmonata</taxon>
        <taxon>Sacoglossa</taxon>
        <taxon>Placobranchoidea</taxon>
        <taxon>Plakobranchidae</taxon>
        <taxon>Elysia</taxon>
    </lineage>
</organism>
<proteinExistence type="predicted"/>
<dbReference type="Proteomes" id="UP000762676">
    <property type="component" value="Unassembled WGS sequence"/>
</dbReference>
<dbReference type="AlphaFoldDB" id="A0AAV4JHP4"/>
<evidence type="ECO:0008006" key="4">
    <source>
        <dbReference type="Google" id="ProtNLM"/>
    </source>
</evidence>
<accession>A0AAV4JHP4</accession>
<reference evidence="2 3" key="1">
    <citation type="journal article" date="2021" name="Elife">
        <title>Chloroplast acquisition without the gene transfer in kleptoplastic sea slugs, Plakobranchus ocellatus.</title>
        <authorList>
            <person name="Maeda T."/>
            <person name="Takahashi S."/>
            <person name="Yoshida T."/>
            <person name="Shimamura S."/>
            <person name="Takaki Y."/>
            <person name="Nagai Y."/>
            <person name="Toyoda A."/>
            <person name="Suzuki Y."/>
            <person name="Arimoto A."/>
            <person name="Ishii H."/>
            <person name="Satoh N."/>
            <person name="Nishiyama T."/>
            <person name="Hasebe M."/>
            <person name="Maruyama T."/>
            <person name="Minagawa J."/>
            <person name="Obokata J."/>
            <person name="Shigenobu S."/>
        </authorList>
    </citation>
    <scope>NUCLEOTIDE SEQUENCE [LARGE SCALE GENOMIC DNA]</scope>
</reference>
<evidence type="ECO:0000313" key="2">
    <source>
        <dbReference type="EMBL" id="GFS20992.1"/>
    </source>
</evidence>